<accession>A0A0G4K8T0</accession>
<name>A0A0G4K8T0_9SPIR</name>
<protein>
    <submittedName>
        <fullName evidence="9">Probable alginate O-acetylase AlgI</fullName>
        <ecNumber evidence="9">2.3.1.-</ecNumber>
    </submittedName>
</protein>
<feature type="transmembrane region" description="Helical" evidence="8">
    <location>
        <begin position="6"/>
        <end position="23"/>
    </location>
</feature>
<gene>
    <name evidence="9" type="primary">algI</name>
    <name evidence="9" type="ORF">BRSU_1808</name>
</gene>
<dbReference type="InterPro" id="IPR004299">
    <property type="entry name" value="MBOAT_fam"/>
</dbReference>
<feature type="transmembrane region" description="Helical" evidence="8">
    <location>
        <begin position="402"/>
        <end position="426"/>
    </location>
</feature>
<dbReference type="InterPro" id="IPR024194">
    <property type="entry name" value="Ac/AlaTfrase_AlgI/DltB"/>
</dbReference>
<dbReference type="GO" id="GO:0042121">
    <property type="term" value="P:alginic acid biosynthetic process"/>
    <property type="evidence" value="ECO:0007669"/>
    <property type="project" value="InterPro"/>
</dbReference>
<keyword evidence="7 9" id="KW-0808">Transferase</keyword>
<dbReference type="GO" id="GO:0005886">
    <property type="term" value="C:plasma membrane"/>
    <property type="evidence" value="ECO:0007669"/>
    <property type="project" value="UniProtKB-SubCell"/>
</dbReference>
<dbReference type="InterPro" id="IPR051085">
    <property type="entry name" value="MB_O-acyltransferase"/>
</dbReference>
<evidence type="ECO:0000256" key="4">
    <source>
        <dbReference type="ARBA" id="ARBA00022692"/>
    </source>
</evidence>
<feature type="transmembrane region" description="Helical" evidence="8">
    <location>
        <begin position="149"/>
        <end position="169"/>
    </location>
</feature>
<feature type="transmembrane region" description="Helical" evidence="8">
    <location>
        <begin position="118"/>
        <end position="137"/>
    </location>
</feature>
<feature type="transmembrane region" description="Helical" evidence="8">
    <location>
        <begin position="356"/>
        <end position="375"/>
    </location>
</feature>
<dbReference type="PANTHER" id="PTHR13285:SF18">
    <property type="entry name" value="PROTEIN-CYSTEINE N-PALMITOYLTRANSFERASE RASP"/>
    <property type="match status" value="1"/>
</dbReference>
<keyword evidence="6 7" id="KW-0472">Membrane</keyword>
<dbReference type="GO" id="GO:0016746">
    <property type="term" value="F:acyltransferase activity"/>
    <property type="evidence" value="ECO:0007669"/>
    <property type="project" value="UniProtKB-KW"/>
</dbReference>
<evidence type="ECO:0000256" key="7">
    <source>
        <dbReference type="PIRNR" id="PIRNR016636"/>
    </source>
</evidence>
<evidence type="ECO:0000256" key="6">
    <source>
        <dbReference type="ARBA" id="ARBA00023136"/>
    </source>
</evidence>
<keyword evidence="4 8" id="KW-0812">Transmembrane</keyword>
<evidence type="ECO:0000256" key="2">
    <source>
        <dbReference type="ARBA" id="ARBA00010323"/>
    </source>
</evidence>
<dbReference type="EMBL" id="CVLB01000001">
    <property type="protein sequence ID" value="CRF34000.1"/>
    <property type="molecule type" value="Genomic_DNA"/>
</dbReference>
<dbReference type="InterPro" id="IPR028362">
    <property type="entry name" value="AlgI"/>
</dbReference>
<evidence type="ECO:0000256" key="8">
    <source>
        <dbReference type="SAM" id="Phobius"/>
    </source>
</evidence>
<reference evidence="10" key="1">
    <citation type="submission" date="2015-04" db="EMBL/GenBank/DDBJ databases">
        <authorList>
            <person name="Mushtaq Mamoona"/>
        </authorList>
    </citation>
    <scope>NUCLEOTIDE SEQUENCE [LARGE SCALE GENOMIC DNA]</scope>
    <source>
        <strain evidence="10">AN4859/03</strain>
    </source>
</reference>
<comment type="subcellular location">
    <subcellularLocation>
        <location evidence="1">Cell membrane</location>
        <topology evidence="1">Multi-pass membrane protein</topology>
    </subcellularLocation>
</comment>
<keyword evidence="10" id="KW-1185">Reference proteome</keyword>
<dbReference type="PIRSF" id="PIRSF016636">
    <property type="entry name" value="AlgI_DltB"/>
    <property type="match status" value="1"/>
</dbReference>
<feature type="transmembrane region" description="Helical" evidence="8">
    <location>
        <begin position="30"/>
        <end position="59"/>
    </location>
</feature>
<feature type="transmembrane region" description="Helical" evidence="8">
    <location>
        <begin position="79"/>
        <end position="97"/>
    </location>
</feature>
<keyword evidence="3 7" id="KW-1003">Cell membrane</keyword>
<evidence type="ECO:0000313" key="10">
    <source>
        <dbReference type="Proteomes" id="UP000043763"/>
    </source>
</evidence>
<dbReference type="PIRSF" id="PIRSF500217">
    <property type="entry name" value="AlgI"/>
    <property type="match status" value="1"/>
</dbReference>
<proteinExistence type="inferred from homology"/>
<dbReference type="PANTHER" id="PTHR13285">
    <property type="entry name" value="ACYLTRANSFERASE"/>
    <property type="match status" value="1"/>
</dbReference>
<sequence length="470" mass="55306">MLFSSMIFLWLFLPLVFCFYYIIDKKFRNVLLLIASIIFYAWGGVSYTLIMFSSIIINYIFALLIDNSIEKNDKLKKKIYLALCVIVNLSILGYFKYTDFAISIINSISGKEVISLKNIVLPIGISFYTFQALSYVIDVYREHNKAQKNIINLALYISFFPQLIAGPIVKYHDIDTQIINRTETLENISYGIKRFIYGLSKKVILANMFALSCDEILKQSIGDIGTALAWIAAILYTLQIYYDFSGYSDMAIGLGHMFGFKFLENFNYPYISKSVQEFWRRWHISLSTWFKEYLYIPLGGNRKGKYFTYLNLFIVFFATGLWHGASFNFILWGLWHGLFLIIERIFLCKLLEKNKFIFINHIYVILVFVLGWVLFRANDLNHALDLYKLMFSYKESIFTIRYFFYPQTQVCFIFGILFCGLFQNLFPKIKKAVFSSRVYVLESIIQFILLFICIMYLVNGTYNPFIYFRF</sequence>
<keyword evidence="5 8" id="KW-1133">Transmembrane helix</keyword>
<dbReference type="Proteomes" id="UP000043763">
    <property type="component" value="Unassembled WGS sequence"/>
</dbReference>
<keyword evidence="7 9" id="KW-0012">Acyltransferase</keyword>
<comment type="similarity">
    <text evidence="2 7">Belongs to the membrane-bound acyltransferase family.</text>
</comment>
<evidence type="ECO:0000256" key="5">
    <source>
        <dbReference type="ARBA" id="ARBA00022989"/>
    </source>
</evidence>
<evidence type="ECO:0000256" key="3">
    <source>
        <dbReference type="ARBA" id="ARBA00022475"/>
    </source>
</evidence>
<evidence type="ECO:0000256" key="1">
    <source>
        <dbReference type="ARBA" id="ARBA00004651"/>
    </source>
</evidence>
<organism evidence="9 10">
    <name type="scientific">Brachyspira suanatina</name>
    <dbReference type="NCBI Taxonomy" id="381802"/>
    <lineage>
        <taxon>Bacteria</taxon>
        <taxon>Pseudomonadati</taxon>
        <taxon>Spirochaetota</taxon>
        <taxon>Spirochaetia</taxon>
        <taxon>Brachyspirales</taxon>
        <taxon>Brachyspiraceae</taxon>
        <taxon>Brachyspira</taxon>
    </lineage>
</organism>
<evidence type="ECO:0000313" key="9">
    <source>
        <dbReference type="EMBL" id="CRF34000.1"/>
    </source>
</evidence>
<dbReference type="AlphaFoldDB" id="A0A0G4K8T0"/>
<dbReference type="OrthoDB" id="9805788at2"/>
<dbReference type="EC" id="2.3.1.-" evidence="9"/>
<dbReference type="Pfam" id="PF03062">
    <property type="entry name" value="MBOAT"/>
    <property type="match status" value="1"/>
</dbReference>
<feature type="transmembrane region" description="Helical" evidence="8">
    <location>
        <begin position="438"/>
        <end position="458"/>
    </location>
</feature>
<dbReference type="RefSeq" id="WP_048594982.1">
    <property type="nucleotide sequence ID" value="NZ_CVLB01000001.1"/>
</dbReference>